<feature type="transmembrane region" description="Helical" evidence="10">
    <location>
        <begin position="7"/>
        <end position="27"/>
    </location>
</feature>
<dbReference type="GO" id="GO:0016036">
    <property type="term" value="P:cellular response to phosphate starvation"/>
    <property type="evidence" value="ECO:0007669"/>
    <property type="project" value="TreeGrafter"/>
</dbReference>
<dbReference type="Pfam" id="PF02518">
    <property type="entry name" value="HATPase_c"/>
    <property type="match status" value="1"/>
</dbReference>
<sequence length="320" mass="36323">MKDISGFIFLYVVNFFALLLVFNLLSFEADIKILLYFFFLSLFFLSVWILIRYSRNRALYSSELKKSRGDDPFGKGALASAVDELLRSRDEENCARLNESIKQQEEYKLFITRWVHAVKTNISVLGMVADEIKDPDTAGVVKAETDKILYNVNMALNFSRSSSPENDFVIRSVDLEEIMTECINNYKSWFIRKNIFPSLDVPQSVVVKSDSKWLGIIFSQLLTNAVKYSEPGSVVKTGVLVRGDEVEIYVSDNGIGIPVSEQKRVFELFYTGNNGRQYGESTGIGLFVVKKICDSLGYKITLESEPKKGTRVGIILKREI</sequence>
<evidence type="ECO:0000256" key="9">
    <source>
        <dbReference type="ARBA" id="ARBA00023136"/>
    </source>
</evidence>
<keyword evidence="7 12" id="KW-0418">Kinase</keyword>
<dbReference type="GO" id="GO:0000155">
    <property type="term" value="F:phosphorelay sensor kinase activity"/>
    <property type="evidence" value="ECO:0007669"/>
    <property type="project" value="TreeGrafter"/>
</dbReference>
<evidence type="ECO:0000256" key="10">
    <source>
        <dbReference type="SAM" id="Phobius"/>
    </source>
</evidence>
<evidence type="ECO:0000256" key="1">
    <source>
        <dbReference type="ARBA" id="ARBA00000085"/>
    </source>
</evidence>
<evidence type="ECO:0000259" key="11">
    <source>
        <dbReference type="PROSITE" id="PS50109"/>
    </source>
</evidence>
<dbReference type="SUPFAM" id="SSF55874">
    <property type="entry name" value="ATPase domain of HSP90 chaperone/DNA topoisomerase II/histidine kinase"/>
    <property type="match status" value="1"/>
</dbReference>
<dbReference type="SMART" id="SM00387">
    <property type="entry name" value="HATPase_c"/>
    <property type="match status" value="1"/>
</dbReference>
<protein>
    <recommendedName>
        <fullName evidence="3">histidine kinase</fullName>
        <ecNumber evidence="3">2.7.13.3</ecNumber>
    </recommendedName>
</protein>
<evidence type="ECO:0000256" key="7">
    <source>
        <dbReference type="ARBA" id="ARBA00022777"/>
    </source>
</evidence>
<keyword evidence="8 10" id="KW-1133">Transmembrane helix</keyword>
<reference evidence="12" key="1">
    <citation type="submission" date="2019-08" db="EMBL/GenBank/DDBJ databases">
        <authorList>
            <person name="Kucharzyk K."/>
            <person name="Murdoch R.W."/>
            <person name="Higgins S."/>
            <person name="Loffler F."/>
        </authorList>
    </citation>
    <scope>NUCLEOTIDE SEQUENCE</scope>
</reference>
<evidence type="ECO:0000256" key="4">
    <source>
        <dbReference type="ARBA" id="ARBA00022475"/>
    </source>
</evidence>
<evidence type="ECO:0000256" key="5">
    <source>
        <dbReference type="ARBA" id="ARBA00022679"/>
    </source>
</evidence>
<dbReference type="PROSITE" id="PS50109">
    <property type="entry name" value="HIS_KIN"/>
    <property type="match status" value="1"/>
</dbReference>
<keyword evidence="4" id="KW-1003">Cell membrane</keyword>
<feature type="transmembrane region" description="Helical" evidence="10">
    <location>
        <begin position="33"/>
        <end position="51"/>
    </location>
</feature>
<dbReference type="AlphaFoldDB" id="A0A645EGS5"/>
<comment type="caution">
    <text evidence="12">The sequence shown here is derived from an EMBL/GenBank/DDBJ whole genome shotgun (WGS) entry which is preliminary data.</text>
</comment>
<accession>A0A645EGS5</accession>
<dbReference type="GO" id="GO:0004721">
    <property type="term" value="F:phosphoprotein phosphatase activity"/>
    <property type="evidence" value="ECO:0007669"/>
    <property type="project" value="TreeGrafter"/>
</dbReference>
<keyword evidence="9 10" id="KW-0472">Membrane</keyword>
<dbReference type="InterPro" id="IPR050351">
    <property type="entry name" value="BphY/WalK/GraS-like"/>
</dbReference>
<dbReference type="GO" id="GO:0005886">
    <property type="term" value="C:plasma membrane"/>
    <property type="evidence" value="ECO:0007669"/>
    <property type="project" value="UniProtKB-SubCell"/>
</dbReference>
<evidence type="ECO:0000313" key="12">
    <source>
        <dbReference type="EMBL" id="MPN00646.1"/>
    </source>
</evidence>
<evidence type="ECO:0000256" key="6">
    <source>
        <dbReference type="ARBA" id="ARBA00022692"/>
    </source>
</evidence>
<dbReference type="InterPro" id="IPR004358">
    <property type="entry name" value="Sig_transdc_His_kin-like_C"/>
</dbReference>
<evidence type="ECO:0000256" key="3">
    <source>
        <dbReference type="ARBA" id="ARBA00012438"/>
    </source>
</evidence>
<dbReference type="InterPro" id="IPR036890">
    <property type="entry name" value="HATPase_C_sf"/>
</dbReference>
<feature type="domain" description="Histidine kinase" evidence="11">
    <location>
        <begin position="113"/>
        <end position="320"/>
    </location>
</feature>
<organism evidence="12">
    <name type="scientific">bioreactor metagenome</name>
    <dbReference type="NCBI Taxonomy" id="1076179"/>
    <lineage>
        <taxon>unclassified sequences</taxon>
        <taxon>metagenomes</taxon>
        <taxon>ecological metagenomes</taxon>
    </lineage>
</organism>
<dbReference type="PRINTS" id="PR00344">
    <property type="entry name" value="BCTRLSENSOR"/>
</dbReference>
<keyword evidence="6 10" id="KW-0812">Transmembrane</keyword>
<keyword evidence="5 12" id="KW-0808">Transferase</keyword>
<dbReference type="EMBL" id="VSSQ01046682">
    <property type="protein sequence ID" value="MPN00646.1"/>
    <property type="molecule type" value="Genomic_DNA"/>
</dbReference>
<dbReference type="InterPro" id="IPR003594">
    <property type="entry name" value="HATPase_dom"/>
</dbReference>
<dbReference type="PANTHER" id="PTHR45453:SF2">
    <property type="entry name" value="HISTIDINE KINASE"/>
    <property type="match status" value="1"/>
</dbReference>
<dbReference type="PANTHER" id="PTHR45453">
    <property type="entry name" value="PHOSPHATE REGULON SENSOR PROTEIN PHOR"/>
    <property type="match status" value="1"/>
</dbReference>
<gene>
    <name evidence="12" type="primary">graS_15</name>
    <name evidence="12" type="ORF">SDC9_147842</name>
</gene>
<comment type="subcellular location">
    <subcellularLocation>
        <location evidence="2">Cell membrane</location>
        <topology evidence="2">Multi-pass membrane protein</topology>
    </subcellularLocation>
</comment>
<dbReference type="EC" id="2.7.13.3" evidence="3"/>
<dbReference type="Gene3D" id="3.30.565.10">
    <property type="entry name" value="Histidine kinase-like ATPase, C-terminal domain"/>
    <property type="match status" value="1"/>
</dbReference>
<proteinExistence type="predicted"/>
<dbReference type="InterPro" id="IPR005467">
    <property type="entry name" value="His_kinase_dom"/>
</dbReference>
<name>A0A645EGS5_9ZZZZ</name>
<evidence type="ECO:0000256" key="2">
    <source>
        <dbReference type="ARBA" id="ARBA00004651"/>
    </source>
</evidence>
<evidence type="ECO:0000256" key="8">
    <source>
        <dbReference type="ARBA" id="ARBA00022989"/>
    </source>
</evidence>
<comment type="catalytic activity">
    <reaction evidence="1">
        <text>ATP + protein L-histidine = ADP + protein N-phospho-L-histidine.</text>
        <dbReference type="EC" id="2.7.13.3"/>
    </reaction>
</comment>